<dbReference type="InterPro" id="IPR000757">
    <property type="entry name" value="Beta-glucanase-like"/>
</dbReference>
<organism evidence="3 4">
    <name type="scientific">Ladona fulva</name>
    <name type="common">Scarce chaser dragonfly</name>
    <name type="synonym">Libellula fulva</name>
    <dbReference type="NCBI Taxonomy" id="123851"/>
    <lineage>
        <taxon>Eukaryota</taxon>
        <taxon>Metazoa</taxon>
        <taxon>Ecdysozoa</taxon>
        <taxon>Arthropoda</taxon>
        <taxon>Hexapoda</taxon>
        <taxon>Insecta</taxon>
        <taxon>Pterygota</taxon>
        <taxon>Palaeoptera</taxon>
        <taxon>Odonata</taxon>
        <taxon>Epiprocta</taxon>
        <taxon>Anisoptera</taxon>
        <taxon>Libelluloidea</taxon>
        <taxon>Libellulidae</taxon>
        <taxon>Ladona</taxon>
    </lineage>
</organism>
<name>A0A8K0P5M9_LADFU</name>
<keyword evidence="4" id="KW-1185">Reference proteome</keyword>
<dbReference type="PROSITE" id="PS51762">
    <property type="entry name" value="GH16_2"/>
    <property type="match status" value="1"/>
</dbReference>
<evidence type="ECO:0000313" key="4">
    <source>
        <dbReference type="Proteomes" id="UP000792457"/>
    </source>
</evidence>
<evidence type="ECO:0000256" key="1">
    <source>
        <dbReference type="ARBA" id="ARBA00006865"/>
    </source>
</evidence>
<dbReference type="Gene3D" id="2.60.120.200">
    <property type="match status" value="1"/>
</dbReference>
<protein>
    <recommendedName>
        <fullName evidence="2">GH16 domain-containing protein</fullName>
    </recommendedName>
</protein>
<feature type="non-terminal residue" evidence="3">
    <location>
        <position position="1"/>
    </location>
</feature>
<dbReference type="OrthoDB" id="4781at2759"/>
<proteinExistence type="inferred from homology"/>
<evidence type="ECO:0000313" key="3">
    <source>
        <dbReference type="EMBL" id="KAG8233977.1"/>
    </source>
</evidence>
<comment type="similarity">
    <text evidence="1">Belongs to the glycosyl hydrolase 16 family.</text>
</comment>
<dbReference type="Pfam" id="PF00722">
    <property type="entry name" value="Glyco_hydro_16"/>
    <property type="match status" value="1"/>
</dbReference>
<dbReference type="PANTHER" id="PTHR10963:SF55">
    <property type="entry name" value="GLYCOSIDE HYDROLASE FAMILY 16 PROTEIN"/>
    <property type="match status" value="1"/>
</dbReference>
<dbReference type="InterPro" id="IPR050546">
    <property type="entry name" value="Glycosyl_Hydrlase_16"/>
</dbReference>
<reference evidence="3" key="1">
    <citation type="submission" date="2013-04" db="EMBL/GenBank/DDBJ databases">
        <authorList>
            <person name="Qu J."/>
            <person name="Murali S.C."/>
            <person name="Bandaranaike D."/>
            <person name="Bellair M."/>
            <person name="Blankenburg K."/>
            <person name="Chao H."/>
            <person name="Dinh H."/>
            <person name="Doddapaneni H."/>
            <person name="Downs B."/>
            <person name="Dugan-Rocha S."/>
            <person name="Elkadiri S."/>
            <person name="Gnanaolivu R.D."/>
            <person name="Hernandez B."/>
            <person name="Javaid M."/>
            <person name="Jayaseelan J.C."/>
            <person name="Lee S."/>
            <person name="Li M."/>
            <person name="Ming W."/>
            <person name="Munidasa M."/>
            <person name="Muniz J."/>
            <person name="Nguyen L."/>
            <person name="Ongeri F."/>
            <person name="Osuji N."/>
            <person name="Pu L.-L."/>
            <person name="Puazo M."/>
            <person name="Qu C."/>
            <person name="Quiroz J."/>
            <person name="Raj R."/>
            <person name="Weissenberger G."/>
            <person name="Xin Y."/>
            <person name="Zou X."/>
            <person name="Han Y."/>
            <person name="Richards S."/>
            <person name="Worley K."/>
            <person name="Muzny D."/>
            <person name="Gibbs R."/>
        </authorList>
    </citation>
    <scope>NUCLEOTIDE SEQUENCE</scope>
    <source>
        <strain evidence="3">Sampled in the wild</strain>
    </source>
</reference>
<feature type="domain" description="GH16" evidence="2">
    <location>
        <begin position="39"/>
        <end position="310"/>
    </location>
</feature>
<dbReference type="InterPro" id="IPR013320">
    <property type="entry name" value="ConA-like_dom_sf"/>
</dbReference>
<comment type="caution">
    <text evidence="3">The sequence shown here is derived from an EMBL/GenBank/DDBJ whole genome shotgun (WGS) entry which is preliminary data.</text>
</comment>
<accession>A0A8K0P5M9</accession>
<evidence type="ECO:0000259" key="2">
    <source>
        <dbReference type="PROSITE" id="PS51762"/>
    </source>
</evidence>
<dbReference type="SUPFAM" id="SSF49899">
    <property type="entry name" value="Concanavalin A-like lectins/glucanases"/>
    <property type="match status" value="1"/>
</dbReference>
<dbReference type="GO" id="GO:0004553">
    <property type="term" value="F:hydrolase activity, hydrolyzing O-glycosyl compounds"/>
    <property type="evidence" value="ECO:0007669"/>
    <property type="project" value="InterPro"/>
</dbReference>
<dbReference type="AlphaFoldDB" id="A0A8K0P5M9"/>
<sequence>YAAINVKEREKHGLRIYYRVNLGKVVPFFYNRISFFSSYVRNGVLYIQPTLTAAEFGEDFLYGGVLQYPGCNVKPCSSVAGEDIVTPIQSARIRTLGSFGFRYGRVEVRARMPRGDWIWPGKLFSTASQFCNPRPTTNKGVLIVLQYSIPNIPPLQSHFYGNGSNSGASLNQSLEDVKGDYGDGFHIFEMIWTDQKIEFYVDRTRLGGINAPEGGFWKLGGFDENPGGKNIWENGGPMAPFDRQFFFVLNVAVGGRFFPDGMKNYPYPKPWNWTSTHPMMDFWERRNWWLPTWDPIESSMWVDYIRVYSL</sequence>
<reference evidence="3" key="2">
    <citation type="submission" date="2017-10" db="EMBL/GenBank/DDBJ databases">
        <title>Ladona fulva Genome sequencing and assembly.</title>
        <authorList>
            <person name="Murali S."/>
            <person name="Richards S."/>
            <person name="Bandaranaike D."/>
            <person name="Bellair M."/>
            <person name="Blankenburg K."/>
            <person name="Chao H."/>
            <person name="Dinh H."/>
            <person name="Doddapaneni H."/>
            <person name="Dugan-Rocha S."/>
            <person name="Elkadiri S."/>
            <person name="Gnanaolivu R."/>
            <person name="Hernandez B."/>
            <person name="Skinner E."/>
            <person name="Javaid M."/>
            <person name="Lee S."/>
            <person name="Li M."/>
            <person name="Ming W."/>
            <person name="Munidasa M."/>
            <person name="Muniz J."/>
            <person name="Nguyen L."/>
            <person name="Hughes D."/>
            <person name="Osuji N."/>
            <person name="Pu L.-L."/>
            <person name="Puazo M."/>
            <person name="Qu C."/>
            <person name="Quiroz J."/>
            <person name="Raj R."/>
            <person name="Weissenberger G."/>
            <person name="Xin Y."/>
            <person name="Zou X."/>
            <person name="Han Y."/>
            <person name="Worley K."/>
            <person name="Muzny D."/>
            <person name="Gibbs R."/>
        </authorList>
    </citation>
    <scope>NUCLEOTIDE SEQUENCE</scope>
    <source>
        <strain evidence="3">Sampled in the wild</strain>
    </source>
</reference>
<dbReference type="Proteomes" id="UP000792457">
    <property type="component" value="Unassembled WGS sequence"/>
</dbReference>
<gene>
    <name evidence="3" type="ORF">J437_LFUL014496</name>
</gene>
<dbReference type="EMBL" id="KZ308758">
    <property type="protein sequence ID" value="KAG8233977.1"/>
    <property type="molecule type" value="Genomic_DNA"/>
</dbReference>
<dbReference type="GO" id="GO:0005975">
    <property type="term" value="P:carbohydrate metabolic process"/>
    <property type="evidence" value="ECO:0007669"/>
    <property type="project" value="InterPro"/>
</dbReference>
<dbReference type="PANTHER" id="PTHR10963">
    <property type="entry name" value="GLYCOSYL HYDROLASE-RELATED"/>
    <property type="match status" value="1"/>
</dbReference>